<accession>A0A9X2XYH1</accession>
<organism evidence="2 3">
    <name type="scientific">Paraflavisolibacter caeni</name>
    <dbReference type="NCBI Taxonomy" id="2982496"/>
    <lineage>
        <taxon>Bacteria</taxon>
        <taxon>Pseudomonadati</taxon>
        <taxon>Bacteroidota</taxon>
        <taxon>Chitinophagia</taxon>
        <taxon>Chitinophagales</taxon>
        <taxon>Chitinophagaceae</taxon>
        <taxon>Paraflavisolibacter</taxon>
    </lineage>
</organism>
<dbReference type="EMBL" id="JAOTIF010000016">
    <property type="protein sequence ID" value="MCU7550967.1"/>
    <property type="molecule type" value="Genomic_DNA"/>
</dbReference>
<protein>
    <submittedName>
        <fullName evidence="2">RES domain-containing protein</fullName>
    </submittedName>
</protein>
<gene>
    <name evidence="2" type="ORF">OCK74_17745</name>
</gene>
<keyword evidence="3" id="KW-1185">Reference proteome</keyword>
<reference evidence="2" key="1">
    <citation type="submission" date="2022-09" db="EMBL/GenBank/DDBJ databases">
        <authorList>
            <person name="Yuan C."/>
            <person name="Ke Z."/>
        </authorList>
    </citation>
    <scope>NUCLEOTIDE SEQUENCE</scope>
    <source>
        <strain evidence="2">LB-8</strain>
    </source>
</reference>
<sequence length="352" mass="40272">MNCCANCFIDREVIAFIETNSTQKGTCEICSKDDVGVIPASELLDIFQELILSYIPVNGEENQDGKLLYQQLKEWNLFNPLLNNDVVNNLVSCIGGTLTTDAPNLFQGPTIPRVFSSSDNIQKADEYNITWAKFKEEIKNTNRFFLHNQFGIENFKDILASYKRSYKKGKQFFRARNSNKEGLEIALMGKPPANKATPGRANPTGISYLYLANDIKTTLYEVRAAIYDYVTVAKFELTDVVNIVSLRHSERISPFQLPDIEKFLLYEQFVRSLHSDLKKPLRRQDTELEYLPTQYLCELIKYLGYDGVEYSSSMNPSGFNIALFSDEKIKCISTQVFEVESIAYNYSEIKEQ</sequence>
<dbReference type="RefSeq" id="WP_279298406.1">
    <property type="nucleotide sequence ID" value="NZ_JAOTIF010000016.1"/>
</dbReference>
<dbReference type="Pfam" id="PF08808">
    <property type="entry name" value="RES"/>
    <property type="match status" value="1"/>
</dbReference>
<dbReference type="Proteomes" id="UP001155483">
    <property type="component" value="Unassembled WGS sequence"/>
</dbReference>
<name>A0A9X2XYH1_9BACT</name>
<proteinExistence type="predicted"/>
<dbReference type="SMART" id="SM00953">
    <property type="entry name" value="RES"/>
    <property type="match status" value="1"/>
</dbReference>
<evidence type="ECO:0000313" key="3">
    <source>
        <dbReference type="Proteomes" id="UP001155483"/>
    </source>
</evidence>
<reference evidence="2" key="2">
    <citation type="submission" date="2023-04" db="EMBL/GenBank/DDBJ databases">
        <title>Paracnuella aquatica gen. nov., sp. nov., a member of the family Chitinophagaceae isolated from a hot spring.</title>
        <authorList>
            <person name="Wang C."/>
        </authorList>
    </citation>
    <scope>NUCLEOTIDE SEQUENCE</scope>
    <source>
        <strain evidence="2">LB-8</strain>
    </source>
</reference>
<comment type="caution">
    <text evidence="2">The sequence shown here is derived from an EMBL/GenBank/DDBJ whole genome shotgun (WGS) entry which is preliminary data.</text>
</comment>
<evidence type="ECO:0000313" key="2">
    <source>
        <dbReference type="EMBL" id="MCU7550967.1"/>
    </source>
</evidence>
<dbReference type="InterPro" id="IPR014914">
    <property type="entry name" value="RES_dom"/>
</dbReference>
<evidence type="ECO:0000259" key="1">
    <source>
        <dbReference type="SMART" id="SM00953"/>
    </source>
</evidence>
<dbReference type="AlphaFoldDB" id="A0A9X2XYH1"/>
<feature type="domain" description="RES" evidence="1">
    <location>
        <begin position="186"/>
        <end position="335"/>
    </location>
</feature>